<evidence type="ECO:0000313" key="4">
    <source>
        <dbReference type="Proteomes" id="UP000287388"/>
    </source>
</evidence>
<evidence type="ECO:0000313" key="2">
    <source>
        <dbReference type="EMBL" id="QAT13852.1"/>
    </source>
</evidence>
<dbReference type="Proteomes" id="UP000287388">
    <property type="component" value="Chromosome"/>
</dbReference>
<dbReference type="Proteomes" id="UP000596117">
    <property type="component" value="Chromosome"/>
</dbReference>
<protein>
    <recommendedName>
        <fullName evidence="6">DUF736 domain-containing protein</fullName>
    </recommendedName>
</protein>
<dbReference type="KEGG" id="bdm:EQG53_05475"/>
<keyword evidence="5" id="KW-1185">Reference proteome</keyword>
<evidence type="ECO:0000313" key="3">
    <source>
        <dbReference type="EMBL" id="QQB88783.1"/>
    </source>
</evidence>
<sequence length="88" mass="9820">MAMKPYRRAVAVTGSYTDRQGNEKKRYTNVGTLFQYDDGGFALKLDSVPVGDGWNGFISFYEIEARGDQGGARQSREPDPSFDDSIPF</sequence>
<feature type="region of interest" description="Disordered" evidence="1">
    <location>
        <begin position="67"/>
        <end position="88"/>
    </location>
</feature>
<evidence type="ECO:0008006" key="6">
    <source>
        <dbReference type="Google" id="ProtNLM"/>
    </source>
</evidence>
<organism evidence="2 4">
    <name type="scientific">Brevundimonas diminuta</name>
    <name type="common">Pseudomonas diminuta</name>
    <dbReference type="NCBI Taxonomy" id="293"/>
    <lineage>
        <taxon>Bacteria</taxon>
        <taxon>Pseudomonadati</taxon>
        <taxon>Pseudomonadota</taxon>
        <taxon>Alphaproteobacteria</taxon>
        <taxon>Caulobacterales</taxon>
        <taxon>Caulobacteraceae</taxon>
        <taxon>Brevundimonas</taxon>
    </lineage>
</organism>
<name>A0A410NVF5_BREDI</name>
<dbReference type="EMBL" id="CP035093">
    <property type="protein sequence ID" value="QAT13852.1"/>
    <property type="molecule type" value="Genomic_DNA"/>
</dbReference>
<dbReference type="AlphaFoldDB" id="A0A410NVF5"/>
<gene>
    <name evidence="2" type="ORF">EQG53_05475</name>
    <name evidence="3" type="ORF">I6H83_16955</name>
</gene>
<dbReference type="RefSeq" id="WP_128719351.1">
    <property type="nucleotide sequence ID" value="NZ_BJNC01000040.1"/>
</dbReference>
<evidence type="ECO:0000256" key="1">
    <source>
        <dbReference type="SAM" id="MobiDB-lite"/>
    </source>
</evidence>
<reference evidence="3 5" key="2">
    <citation type="submission" date="2020-12" db="EMBL/GenBank/DDBJ databases">
        <title>FDA dAtabase for Regulatory Grade micrObial Sequences (FDA-ARGOS): Supporting development and validation of Infectious Disease Dx tests.</title>
        <authorList>
            <person name="Kerrigan L."/>
            <person name="Long C."/>
            <person name="Tallon L."/>
            <person name="Sadzewicz L."/>
            <person name="Zhao X."/>
            <person name="Boylan J."/>
            <person name="Ott S."/>
            <person name="Bowen H."/>
            <person name="Vavikolanu K."/>
            <person name="Mehta A."/>
            <person name="Aluvathingal J."/>
            <person name="Nadendla S."/>
            <person name="Yan Y."/>
            <person name="Sichtig H."/>
        </authorList>
    </citation>
    <scope>NUCLEOTIDE SEQUENCE [LARGE SCALE GENOMIC DNA]</scope>
    <source>
        <strain evidence="3 5">FDAARGOS_1026</strain>
    </source>
</reference>
<dbReference type="EMBL" id="CP066026">
    <property type="protein sequence ID" value="QQB88783.1"/>
    <property type="molecule type" value="Genomic_DNA"/>
</dbReference>
<accession>A0A410NVF5</accession>
<reference evidence="2 4" key="1">
    <citation type="submission" date="2019-01" db="EMBL/GenBank/DDBJ databases">
        <title>Brevundimonas diminuta Genome sequencing and assembly.</title>
        <authorList>
            <person name="Chen H."/>
        </authorList>
    </citation>
    <scope>NUCLEOTIDE SEQUENCE [LARGE SCALE GENOMIC DNA]</scope>
    <source>
        <strain evidence="2">ATCC</strain>
        <strain evidence="4">ATCC(B) 19146</strain>
    </source>
</reference>
<evidence type="ECO:0000313" key="5">
    <source>
        <dbReference type="Proteomes" id="UP000596117"/>
    </source>
</evidence>
<proteinExistence type="predicted"/>